<feature type="compositionally biased region" description="Polar residues" evidence="2">
    <location>
        <begin position="98"/>
        <end position="107"/>
    </location>
</feature>
<dbReference type="InterPro" id="IPR013094">
    <property type="entry name" value="AB_hydrolase_3"/>
</dbReference>
<dbReference type="InterPro" id="IPR050300">
    <property type="entry name" value="GDXG_lipolytic_enzyme"/>
</dbReference>
<dbReference type="Proteomes" id="UP001172155">
    <property type="component" value="Unassembled WGS sequence"/>
</dbReference>
<evidence type="ECO:0000259" key="3">
    <source>
        <dbReference type="Pfam" id="PF07859"/>
    </source>
</evidence>
<name>A0AA40K267_9PEZI</name>
<dbReference type="PANTHER" id="PTHR48081">
    <property type="entry name" value="AB HYDROLASE SUPERFAMILY PROTEIN C4A8.06C"/>
    <property type="match status" value="1"/>
</dbReference>
<dbReference type="EMBL" id="JAUKUD010000005">
    <property type="protein sequence ID" value="KAK0743264.1"/>
    <property type="molecule type" value="Genomic_DNA"/>
</dbReference>
<accession>A0AA40K267</accession>
<dbReference type="Pfam" id="PF07859">
    <property type="entry name" value="Abhydrolase_3"/>
    <property type="match status" value="1"/>
</dbReference>
<feature type="domain" description="Alpha/beta hydrolase fold-3" evidence="3">
    <location>
        <begin position="116"/>
        <end position="348"/>
    </location>
</feature>
<evidence type="ECO:0000313" key="4">
    <source>
        <dbReference type="EMBL" id="KAK0743264.1"/>
    </source>
</evidence>
<dbReference type="PANTHER" id="PTHR48081:SF8">
    <property type="entry name" value="ALPHA_BETA HYDROLASE FOLD-3 DOMAIN-CONTAINING PROTEIN-RELATED"/>
    <property type="match status" value="1"/>
</dbReference>
<comment type="caution">
    <text evidence="4">The sequence shown here is derived from an EMBL/GenBank/DDBJ whole genome shotgun (WGS) entry which is preliminary data.</text>
</comment>
<reference evidence="4" key="1">
    <citation type="submission" date="2023-06" db="EMBL/GenBank/DDBJ databases">
        <title>Genome-scale phylogeny and comparative genomics of the fungal order Sordariales.</title>
        <authorList>
            <consortium name="Lawrence Berkeley National Laboratory"/>
            <person name="Hensen N."/>
            <person name="Bonometti L."/>
            <person name="Westerberg I."/>
            <person name="Brannstrom I.O."/>
            <person name="Guillou S."/>
            <person name="Cros-Aarteil S."/>
            <person name="Calhoun S."/>
            <person name="Haridas S."/>
            <person name="Kuo A."/>
            <person name="Mondo S."/>
            <person name="Pangilinan J."/>
            <person name="Riley R."/>
            <person name="LaButti K."/>
            <person name="Andreopoulos B."/>
            <person name="Lipzen A."/>
            <person name="Chen C."/>
            <person name="Yanf M."/>
            <person name="Daum C."/>
            <person name="Ng V."/>
            <person name="Clum A."/>
            <person name="Steindorff A."/>
            <person name="Ohm R."/>
            <person name="Martin F."/>
            <person name="Silar P."/>
            <person name="Natvig D."/>
            <person name="Lalanne C."/>
            <person name="Gautier V."/>
            <person name="Ament-velasquez S.L."/>
            <person name="Kruys A."/>
            <person name="Hutchinson M.I."/>
            <person name="Powell A.J."/>
            <person name="Barry K."/>
            <person name="Miller A.N."/>
            <person name="Grigoriev I.V."/>
            <person name="Debuchy R."/>
            <person name="Gladieux P."/>
            <person name="Thoren M.H."/>
            <person name="Johannesson H."/>
        </authorList>
    </citation>
    <scope>NUCLEOTIDE SEQUENCE</scope>
    <source>
        <strain evidence="4">SMH3187-1</strain>
    </source>
</reference>
<dbReference type="GO" id="GO:0016787">
    <property type="term" value="F:hydrolase activity"/>
    <property type="evidence" value="ECO:0007669"/>
    <property type="project" value="UniProtKB-KW"/>
</dbReference>
<feature type="region of interest" description="Disordered" evidence="2">
    <location>
        <begin position="391"/>
        <end position="411"/>
    </location>
</feature>
<organism evidence="4 5">
    <name type="scientific">Schizothecium vesticola</name>
    <dbReference type="NCBI Taxonomy" id="314040"/>
    <lineage>
        <taxon>Eukaryota</taxon>
        <taxon>Fungi</taxon>
        <taxon>Dikarya</taxon>
        <taxon>Ascomycota</taxon>
        <taxon>Pezizomycotina</taxon>
        <taxon>Sordariomycetes</taxon>
        <taxon>Sordariomycetidae</taxon>
        <taxon>Sordariales</taxon>
        <taxon>Schizotheciaceae</taxon>
        <taxon>Schizothecium</taxon>
    </lineage>
</organism>
<dbReference type="InterPro" id="IPR029058">
    <property type="entry name" value="AB_hydrolase_fold"/>
</dbReference>
<dbReference type="AlphaFoldDB" id="A0AA40K267"/>
<protein>
    <submittedName>
        <fullName evidence="4">Alpha/Beta hydrolase protein</fullName>
    </submittedName>
</protein>
<evidence type="ECO:0000313" key="5">
    <source>
        <dbReference type="Proteomes" id="UP001172155"/>
    </source>
</evidence>
<proteinExistence type="predicted"/>
<evidence type="ECO:0000256" key="1">
    <source>
        <dbReference type="ARBA" id="ARBA00022801"/>
    </source>
</evidence>
<keyword evidence="1 4" id="KW-0378">Hydrolase</keyword>
<keyword evidence="5" id="KW-1185">Reference proteome</keyword>
<sequence>MDNSHLGQPSPEWVAYGMANPHLNINAAADEGVPDPITIRDQANKAKEASVRILLSKTGLNTRVSTTDHHALARDGARLPIRAYQSIQPPSPSPRATEPTTAEPLSQPSHPLAAALLYYHGGGMLLGSLSTEDYLCSTWADALGPDVVIISVCYRHTPENTFPTQQHDACDAFEWVVDHANLLGLDTTKIVIGGVSSGGGLAAGVLQAELQRHRTRPGHGTSADGKIRIRGQILAMPWLVHRDAYPLEKWSGGGREDRCSVVQCRNAPIMCARKYGLFTDLLRVEDGGKGFSVGLATREELEGTPPTAVVACGWDMLRDEAMDFAGRMEAAGASTKKHVFPGLPHSFTKYPDLPSSRRFNELIVESVRWCLEPNPQADKPGRWEMEMPDGYRGVATGPEKQQREEQDKQCSDGVMRRWIPELRGNRWGALI</sequence>
<feature type="compositionally biased region" description="Basic and acidic residues" evidence="2">
    <location>
        <begin position="400"/>
        <end position="411"/>
    </location>
</feature>
<evidence type="ECO:0000256" key="2">
    <source>
        <dbReference type="SAM" id="MobiDB-lite"/>
    </source>
</evidence>
<dbReference type="SUPFAM" id="SSF53474">
    <property type="entry name" value="alpha/beta-Hydrolases"/>
    <property type="match status" value="1"/>
</dbReference>
<gene>
    <name evidence="4" type="ORF">B0T18DRAFT_392074</name>
</gene>
<dbReference type="Gene3D" id="3.40.50.1820">
    <property type="entry name" value="alpha/beta hydrolase"/>
    <property type="match status" value="1"/>
</dbReference>
<feature type="region of interest" description="Disordered" evidence="2">
    <location>
        <begin position="85"/>
        <end position="107"/>
    </location>
</feature>